<evidence type="ECO:0000256" key="12">
    <source>
        <dbReference type="HAMAP-Rule" id="MF_03176"/>
    </source>
</evidence>
<keyword evidence="2 12" id="KW-0227">DNA damage</keyword>
<name>A0A507FMG7_9FUNG</name>
<feature type="compositionally biased region" description="Polar residues" evidence="13">
    <location>
        <begin position="114"/>
        <end position="130"/>
    </location>
</feature>
<evidence type="ECO:0000256" key="3">
    <source>
        <dbReference type="ARBA" id="ARBA00022801"/>
    </source>
</evidence>
<evidence type="ECO:0000256" key="6">
    <source>
        <dbReference type="ARBA" id="ARBA00023125"/>
    </source>
</evidence>
<evidence type="ECO:0000256" key="13">
    <source>
        <dbReference type="SAM" id="MobiDB-lite"/>
    </source>
</evidence>
<feature type="region of interest" description="Disordered" evidence="13">
    <location>
        <begin position="1"/>
        <end position="21"/>
    </location>
</feature>
<dbReference type="Proteomes" id="UP000320333">
    <property type="component" value="Unassembled WGS sequence"/>
</dbReference>
<dbReference type="GO" id="GO:0043139">
    <property type="term" value="F:5'-3' DNA helicase activity"/>
    <property type="evidence" value="ECO:0007669"/>
    <property type="project" value="UniProtKB-UniRule"/>
</dbReference>
<evidence type="ECO:0000256" key="5">
    <source>
        <dbReference type="ARBA" id="ARBA00022840"/>
    </source>
</evidence>
<keyword evidence="3 12" id="KW-0378">Hydrolase</keyword>
<keyword evidence="8 12" id="KW-0233">DNA recombination</keyword>
<evidence type="ECO:0000256" key="11">
    <source>
        <dbReference type="ARBA" id="ARBA00023242"/>
    </source>
</evidence>
<dbReference type="InterPro" id="IPR003593">
    <property type="entry name" value="AAA+_ATPase"/>
</dbReference>
<feature type="DNA-binding region" evidence="12">
    <location>
        <begin position="632"/>
        <end position="651"/>
    </location>
</feature>
<evidence type="ECO:0000313" key="15">
    <source>
        <dbReference type="EMBL" id="TPX77514.1"/>
    </source>
</evidence>
<dbReference type="PANTHER" id="PTHR47642:SF5">
    <property type="entry name" value="ATP-DEPENDENT DNA HELICASE"/>
    <property type="match status" value="1"/>
</dbReference>
<dbReference type="Gene3D" id="3.40.50.300">
    <property type="entry name" value="P-loop containing nucleotide triphosphate hydrolases"/>
    <property type="match status" value="1"/>
</dbReference>
<comment type="caution">
    <text evidence="15">The sequence shown here is derived from an EMBL/GenBank/DDBJ whole genome shotgun (WGS) entry which is preliminary data.</text>
</comment>
<dbReference type="GO" id="GO:0003677">
    <property type="term" value="F:DNA binding"/>
    <property type="evidence" value="ECO:0007669"/>
    <property type="project" value="UniProtKB-KW"/>
</dbReference>
<evidence type="ECO:0000259" key="14">
    <source>
        <dbReference type="SMART" id="SM00382"/>
    </source>
</evidence>
<dbReference type="Pfam" id="PF21530">
    <property type="entry name" value="Pif1_2B_dom"/>
    <property type="match status" value="1"/>
</dbReference>
<evidence type="ECO:0000256" key="8">
    <source>
        <dbReference type="ARBA" id="ARBA00023172"/>
    </source>
</evidence>
<dbReference type="InterPro" id="IPR051055">
    <property type="entry name" value="PIF1_helicase"/>
</dbReference>
<feature type="compositionally biased region" description="Polar residues" evidence="13">
    <location>
        <begin position="37"/>
        <end position="46"/>
    </location>
</feature>
<keyword evidence="6 12" id="KW-0238">DNA-binding</keyword>
<keyword evidence="9 12" id="KW-0234">DNA repair</keyword>
<keyword evidence="11 12" id="KW-0539">Nucleus</keyword>
<feature type="domain" description="AAA+ ATPase" evidence="14">
    <location>
        <begin position="261"/>
        <end position="409"/>
    </location>
</feature>
<dbReference type="InterPro" id="IPR027417">
    <property type="entry name" value="P-loop_NTPase"/>
</dbReference>
<evidence type="ECO:0000256" key="7">
    <source>
        <dbReference type="ARBA" id="ARBA00023128"/>
    </source>
</evidence>
<feature type="binding site" evidence="12">
    <location>
        <begin position="269"/>
        <end position="276"/>
    </location>
    <ligand>
        <name>ATP</name>
        <dbReference type="ChEBI" id="CHEBI:30616"/>
    </ligand>
</feature>
<feature type="region of interest" description="Disordered" evidence="13">
    <location>
        <begin position="114"/>
        <end position="192"/>
    </location>
</feature>
<evidence type="ECO:0000256" key="10">
    <source>
        <dbReference type="ARBA" id="ARBA00023235"/>
    </source>
</evidence>
<comment type="subunit">
    <text evidence="12">Monomer.</text>
</comment>
<dbReference type="HAMAP" id="MF_03176">
    <property type="entry name" value="PIF1"/>
    <property type="match status" value="1"/>
</dbReference>
<keyword evidence="7 12" id="KW-0496">Mitochondrion</keyword>
<dbReference type="InterPro" id="IPR048293">
    <property type="entry name" value="PIF1_RRM3_pfh1"/>
</dbReference>
<dbReference type="EMBL" id="QEAP01000019">
    <property type="protein sequence ID" value="TPX77514.1"/>
    <property type="molecule type" value="Genomic_DNA"/>
</dbReference>
<protein>
    <recommendedName>
        <fullName evidence="12">ATP-dependent DNA helicase PIF1</fullName>
        <ecNumber evidence="12">5.6.2.3</ecNumber>
    </recommendedName>
    <alternativeName>
        <fullName evidence="12">DNA 5'-3' helicase PIF1</fullName>
    </alternativeName>
    <alternativeName>
        <fullName evidence="12">DNA repair and recombination helicase PIF1</fullName>
    </alternativeName>
</protein>
<comment type="similarity">
    <text evidence="12">Belongs to the helicase family. PIF1 subfamily.</text>
</comment>
<feature type="compositionally biased region" description="Basic and acidic residues" evidence="13">
    <location>
        <begin position="138"/>
        <end position="147"/>
    </location>
</feature>
<reference evidence="15 16" key="1">
    <citation type="journal article" date="2019" name="Sci. Rep.">
        <title>Comparative genomics of chytrid fungi reveal insights into the obligate biotrophic and pathogenic lifestyle of Synchytrium endobioticum.</title>
        <authorList>
            <person name="van de Vossenberg B.T.L.H."/>
            <person name="Warris S."/>
            <person name="Nguyen H.D.T."/>
            <person name="van Gent-Pelzer M.P.E."/>
            <person name="Joly D.L."/>
            <person name="van de Geest H.C."/>
            <person name="Bonants P.J.M."/>
            <person name="Smith D.S."/>
            <person name="Levesque C.A."/>
            <person name="van der Lee T.A.J."/>
        </authorList>
    </citation>
    <scope>NUCLEOTIDE SEQUENCE [LARGE SCALE GENOMIC DNA]</scope>
    <source>
        <strain evidence="15 16">CBS 675.73</strain>
    </source>
</reference>
<dbReference type="OrthoDB" id="2126220at2759"/>
<dbReference type="AlphaFoldDB" id="A0A507FMG7"/>
<dbReference type="Pfam" id="PF05970">
    <property type="entry name" value="PIF1"/>
    <property type="match status" value="1"/>
</dbReference>
<dbReference type="PANTHER" id="PTHR47642">
    <property type="entry name" value="ATP-DEPENDENT DNA HELICASE"/>
    <property type="match status" value="1"/>
</dbReference>
<evidence type="ECO:0000256" key="4">
    <source>
        <dbReference type="ARBA" id="ARBA00022806"/>
    </source>
</evidence>
<comment type="subcellular location">
    <subcellularLocation>
        <location evidence="12">Nucleus</location>
    </subcellularLocation>
    <subcellularLocation>
        <location evidence="12">Mitochondrion</location>
    </subcellularLocation>
</comment>
<evidence type="ECO:0000256" key="1">
    <source>
        <dbReference type="ARBA" id="ARBA00022741"/>
    </source>
</evidence>
<dbReference type="GO" id="GO:0005634">
    <property type="term" value="C:nucleus"/>
    <property type="evidence" value="ECO:0007669"/>
    <property type="project" value="UniProtKB-SubCell"/>
</dbReference>
<keyword evidence="4 12" id="KW-0347">Helicase</keyword>
<dbReference type="SMART" id="SM00382">
    <property type="entry name" value="AAA"/>
    <property type="match status" value="1"/>
</dbReference>
<proteinExistence type="inferred from homology"/>
<keyword evidence="1 12" id="KW-0547">Nucleotide-binding</keyword>
<evidence type="ECO:0000256" key="9">
    <source>
        <dbReference type="ARBA" id="ARBA00023204"/>
    </source>
</evidence>
<keyword evidence="16" id="KW-1185">Reference proteome</keyword>
<comment type="function">
    <text evidence="12">DNA-dependent ATPase and 5'-3' DNA helicase required for the maintenance of both mitochondrial and nuclear genome stability.</text>
</comment>
<dbReference type="GO" id="GO:0016887">
    <property type="term" value="F:ATP hydrolysis activity"/>
    <property type="evidence" value="ECO:0007669"/>
    <property type="project" value="RHEA"/>
</dbReference>
<dbReference type="EC" id="5.6.2.3" evidence="12"/>
<keyword evidence="5 12" id="KW-0067">ATP-binding</keyword>
<comment type="cofactor">
    <cofactor evidence="12">
        <name>Mg(2+)</name>
        <dbReference type="ChEBI" id="CHEBI:18420"/>
    </cofactor>
</comment>
<gene>
    <name evidence="12" type="primary">PIF1</name>
    <name evidence="15" type="ORF">CcCBS67573_g01230</name>
</gene>
<evidence type="ECO:0000256" key="2">
    <source>
        <dbReference type="ARBA" id="ARBA00022763"/>
    </source>
</evidence>
<accession>A0A507FMG7</accession>
<dbReference type="GO" id="GO:0005524">
    <property type="term" value="F:ATP binding"/>
    <property type="evidence" value="ECO:0007669"/>
    <property type="project" value="UniProtKB-UniRule"/>
</dbReference>
<evidence type="ECO:0000313" key="16">
    <source>
        <dbReference type="Proteomes" id="UP000320333"/>
    </source>
</evidence>
<dbReference type="GO" id="GO:0000723">
    <property type="term" value="P:telomere maintenance"/>
    <property type="evidence" value="ECO:0007669"/>
    <property type="project" value="InterPro"/>
</dbReference>
<dbReference type="GO" id="GO:0005739">
    <property type="term" value="C:mitochondrion"/>
    <property type="evidence" value="ECO:0007669"/>
    <property type="project" value="UniProtKB-SubCell"/>
</dbReference>
<feature type="compositionally biased region" description="Low complexity" evidence="13">
    <location>
        <begin position="151"/>
        <end position="175"/>
    </location>
</feature>
<dbReference type="CDD" id="cd18809">
    <property type="entry name" value="SF1_C_RecD"/>
    <property type="match status" value="1"/>
</dbReference>
<dbReference type="GO" id="GO:0006310">
    <property type="term" value="P:DNA recombination"/>
    <property type="evidence" value="ECO:0007669"/>
    <property type="project" value="UniProtKB-UniRule"/>
</dbReference>
<comment type="catalytic activity">
    <reaction evidence="12">
        <text>ATP + H2O = ADP + phosphate + H(+)</text>
        <dbReference type="Rhea" id="RHEA:13065"/>
        <dbReference type="ChEBI" id="CHEBI:15377"/>
        <dbReference type="ChEBI" id="CHEBI:15378"/>
        <dbReference type="ChEBI" id="CHEBI:30616"/>
        <dbReference type="ChEBI" id="CHEBI:43474"/>
        <dbReference type="ChEBI" id="CHEBI:456216"/>
        <dbReference type="EC" id="5.6.2.3"/>
    </reaction>
</comment>
<dbReference type="InterPro" id="IPR049163">
    <property type="entry name" value="Pif1-like_2B_dom"/>
</dbReference>
<dbReference type="CDD" id="cd18037">
    <property type="entry name" value="DEXSc_Pif1_like"/>
    <property type="match status" value="1"/>
</dbReference>
<sequence length="672" mass="73566">MYNTNRKSAKTAPQSSGSTPSIFSYFHRVASPIPTARPTSTKQPSNMGDRFPKEVKVAESPAAEVTPSNPPPSNSLLALASSVSKAANESLSGSASSSGFTSASALVHLTTRTASESHQPQFNVQSTSKRTLPASFDSHTDHADPPKRTFKAYSSYSKDSSTYSQSSSFDRFSAATPGTEARQSEALNSKGSFNGASNIREFKTSSYAPQYGSGQSQFRFMDESSQLLASKSAQKSGLGVVNESAVQLTREQTEVLSFVSGGESVFYTGSAGTGKSVLMREIIRVLKLSKTRDQIAITAPTGIAASNIGGTTLHSFAGCGLAKEPAEKLIGKIKSNRQTFTRWRTTQVLIIDEISMVDGYFFDKLEEIARMVRDSPRPFGGIQLVICGDFMQLPPVSRGESHFAFEAKSWKSCMSRTILLKEVFRQKDPVFVQILNEMRNGLVTPATESRLRALSRPIVFPTGKEDIVPTELFATRNQVDACNRLHLNALPGEIWAHNAKLEGDDMYADKLKDCLAPERLELKVGAQVMLIKNLPDISLVNGSLGRVIGFDSVNGAPVVDFYVRGSSEMRRLTVNQERWSVELPGSTKMTVKEVARVQFPLLLAYALSIHKSQGQTIEYLRVDLGKVFEKGQTYVALSRAVSLDGLQVVNFRKDKVMAHHKVIRFHQELLTL</sequence>
<feature type="region of interest" description="Disordered" evidence="13">
    <location>
        <begin position="33"/>
        <end position="100"/>
    </location>
</feature>
<organism evidence="15 16">
    <name type="scientific">Chytriomyces confervae</name>
    <dbReference type="NCBI Taxonomy" id="246404"/>
    <lineage>
        <taxon>Eukaryota</taxon>
        <taxon>Fungi</taxon>
        <taxon>Fungi incertae sedis</taxon>
        <taxon>Chytridiomycota</taxon>
        <taxon>Chytridiomycota incertae sedis</taxon>
        <taxon>Chytridiomycetes</taxon>
        <taxon>Chytridiales</taxon>
        <taxon>Chytriomycetaceae</taxon>
        <taxon>Chytriomyces</taxon>
    </lineage>
</organism>
<dbReference type="STRING" id="246404.A0A507FMG7"/>
<feature type="compositionally biased region" description="Low complexity" evidence="13">
    <location>
        <begin position="74"/>
        <end position="100"/>
    </location>
</feature>
<dbReference type="InterPro" id="IPR010285">
    <property type="entry name" value="DNA_helicase_pif1-like_DEAD"/>
</dbReference>
<keyword evidence="10 12" id="KW-0413">Isomerase</keyword>
<dbReference type="GO" id="GO:0006281">
    <property type="term" value="P:DNA repair"/>
    <property type="evidence" value="ECO:0007669"/>
    <property type="project" value="UniProtKB-UniRule"/>
</dbReference>
<dbReference type="SUPFAM" id="SSF52540">
    <property type="entry name" value="P-loop containing nucleoside triphosphate hydrolases"/>
    <property type="match status" value="2"/>
</dbReference>